<dbReference type="Proteomes" id="UP000827872">
    <property type="component" value="Linkage Group LG06"/>
</dbReference>
<proteinExistence type="predicted"/>
<reference evidence="1" key="1">
    <citation type="submission" date="2021-08" db="EMBL/GenBank/DDBJ databases">
        <title>The first chromosome-level gecko genome reveals the dynamic sex chromosomes of Neotropical dwarf geckos (Sphaerodactylidae: Sphaerodactylus).</title>
        <authorList>
            <person name="Pinto B.J."/>
            <person name="Keating S.E."/>
            <person name="Gamble T."/>
        </authorList>
    </citation>
    <scope>NUCLEOTIDE SEQUENCE</scope>
    <source>
        <strain evidence="1">TG3544</strain>
    </source>
</reference>
<gene>
    <name evidence="1" type="ORF">K3G42_006328</name>
</gene>
<evidence type="ECO:0000313" key="2">
    <source>
        <dbReference type="Proteomes" id="UP000827872"/>
    </source>
</evidence>
<name>A0ACB8FMJ4_9SAUR</name>
<keyword evidence="2" id="KW-1185">Reference proteome</keyword>
<sequence>MSTESGKRHHNPVDSLCRKIQTINMLDKTANPALQIPKLRSKNFDSPQANVKKNLEEILKKRTLKSSEGSWTSQDASFLTPYSDEVFSPCLSKVAPSHRRISDIQFENKTFTVGRNKDRGNRFAFPAVESGSYLSPPFRSRETALGRFSGNHGAEHKSVDSPDNNCFTSSPNWFARELKSMPPALQSPVAKRLSLGCRLSVGMQDNEDIDVSFICEEDLLTTIFSACDVDRRGGPRVQDSFMYPYDLPPTI</sequence>
<protein>
    <submittedName>
        <fullName evidence="1">Uncharacterized protein</fullName>
    </submittedName>
</protein>
<dbReference type="EMBL" id="CM037619">
    <property type="protein sequence ID" value="KAH8006505.1"/>
    <property type="molecule type" value="Genomic_DNA"/>
</dbReference>
<comment type="caution">
    <text evidence="1">The sequence shown here is derived from an EMBL/GenBank/DDBJ whole genome shotgun (WGS) entry which is preliminary data.</text>
</comment>
<organism evidence="1 2">
    <name type="scientific">Sphaerodactylus townsendi</name>
    <dbReference type="NCBI Taxonomy" id="933632"/>
    <lineage>
        <taxon>Eukaryota</taxon>
        <taxon>Metazoa</taxon>
        <taxon>Chordata</taxon>
        <taxon>Craniata</taxon>
        <taxon>Vertebrata</taxon>
        <taxon>Euteleostomi</taxon>
        <taxon>Lepidosauria</taxon>
        <taxon>Squamata</taxon>
        <taxon>Bifurcata</taxon>
        <taxon>Gekkota</taxon>
        <taxon>Sphaerodactylidae</taxon>
        <taxon>Sphaerodactylus</taxon>
    </lineage>
</organism>
<evidence type="ECO:0000313" key="1">
    <source>
        <dbReference type="EMBL" id="KAH8006505.1"/>
    </source>
</evidence>
<accession>A0ACB8FMJ4</accession>